<evidence type="ECO:0000256" key="6">
    <source>
        <dbReference type="ARBA" id="ARBA00022989"/>
    </source>
</evidence>
<keyword evidence="4 10" id="KW-0808">Transferase</keyword>
<feature type="transmembrane region" description="Helical" evidence="8">
    <location>
        <begin position="287"/>
        <end position="304"/>
    </location>
</feature>
<dbReference type="PANTHER" id="PTHR33908">
    <property type="entry name" value="MANNOSYLTRANSFERASE YKCB-RELATED"/>
    <property type="match status" value="1"/>
</dbReference>
<keyword evidence="3" id="KW-0328">Glycosyltransferase</keyword>
<feature type="transmembrane region" description="Helical" evidence="8">
    <location>
        <begin position="7"/>
        <end position="26"/>
    </location>
</feature>
<comment type="caution">
    <text evidence="10">The sequence shown here is derived from an EMBL/GenBank/DDBJ whole genome shotgun (WGS) entry which is preliminary data.</text>
</comment>
<keyword evidence="7 8" id="KW-0472">Membrane</keyword>
<feature type="transmembrane region" description="Helical" evidence="8">
    <location>
        <begin position="148"/>
        <end position="177"/>
    </location>
</feature>
<proteinExistence type="predicted"/>
<evidence type="ECO:0000259" key="9">
    <source>
        <dbReference type="Pfam" id="PF13231"/>
    </source>
</evidence>
<evidence type="ECO:0000256" key="1">
    <source>
        <dbReference type="ARBA" id="ARBA00004651"/>
    </source>
</evidence>
<protein>
    <submittedName>
        <fullName evidence="10">Glycosyl transferase</fullName>
    </submittedName>
</protein>
<dbReference type="Pfam" id="PF13231">
    <property type="entry name" value="PMT_2"/>
    <property type="match status" value="1"/>
</dbReference>
<evidence type="ECO:0000256" key="8">
    <source>
        <dbReference type="SAM" id="Phobius"/>
    </source>
</evidence>
<dbReference type="GO" id="GO:0009103">
    <property type="term" value="P:lipopolysaccharide biosynthetic process"/>
    <property type="evidence" value="ECO:0007669"/>
    <property type="project" value="UniProtKB-ARBA"/>
</dbReference>
<evidence type="ECO:0000313" key="10">
    <source>
        <dbReference type="EMBL" id="MVN75351.1"/>
    </source>
</evidence>
<comment type="subcellular location">
    <subcellularLocation>
        <location evidence="1">Cell membrane</location>
        <topology evidence="1">Multi-pass membrane protein</topology>
    </subcellularLocation>
</comment>
<feature type="transmembrane region" description="Helical" evidence="8">
    <location>
        <begin position="316"/>
        <end position="334"/>
    </location>
</feature>
<dbReference type="Proteomes" id="UP000441336">
    <property type="component" value="Unassembled WGS sequence"/>
</dbReference>
<keyword evidence="6 8" id="KW-1133">Transmembrane helix</keyword>
<organism evidence="10 11">
    <name type="scientific">Hymenobacter ginkgonis</name>
    <dbReference type="NCBI Taxonomy" id="2682976"/>
    <lineage>
        <taxon>Bacteria</taxon>
        <taxon>Pseudomonadati</taxon>
        <taxon>Bacteroidota</taxon>
        <taxon>Cytophagia</taxon>
        <taxon>Cytophagales</taxon>
        <taxon>Hymenobacteraceae</taxon>
        <taxon>Hymenobacter</taxon>
    </lineage>
</organism>
<gene>
    <name evidence="10" type="ORF">GO988_03335</name>
</gene>
<feature type="transmembrane region" description="Helical" evidence="8">
    <location>
        <begin position="263"/>
        <end position="281"/>
    </location>
</feature>
<keyword evidence="11" id="KW-1185">Reference proteome</keyword>
<evidence type="ECO:0000256" key="5">
    <source>
        <dbReference type="ARBA" id="ARBA00022692"/>
    </source>
</evidence>
<dbReference type="GO" id="GO:0016763">
    <property type="term" value="F:pentosyltransferase activity"/>
    <property type="evidence" value="ECO:0007669"/>
    <property type="project" value="TreeGrafter"/>
</dbReference>
<evidence type="ECO:0000256" key="4">
    <source>
        <dbReference type="ARBA" id="ARBA00022679"/>
    </source>
</evidence>
<feature type="transmembrane region" description="Helical" evidence="8">
    <location>
        <begin position="58"/>
        <end position="86"/>
    </location>
</feature>
<dbReference type="AlphaFoldDB" id="A0A7K1TAX9"/>
<evidence type="ECO:0000256" key="3">
    <source>
        <dbReference type="ARBA" id="ARBA00022676"/>
    </source>
</evidence>
<dbReference type="InterPro" id="IPR050297">
    <property type="entry name" value="LipidA_mod_glycosyltrf_83"/>
</dbReference>
<feature type="domain" description="Glycosyltransferase RgtA/B/C/D-like" evidence="9">
    <location>
        <begin position="49"/>
        <end position="206"/>
    </location>
</feature>
<dbReference type="GO" id="GO:0005886">
    <property type="term" value="C:plasma membrane"/>
    <property type="evidence" value="ECO:0007669"/>
    <property type="project" value="UniProtKB-SubCell"/>
</dbReference>
<keyword evidence="2" id="KW-1003">Cell membrane</keyword>
<sequence>MKRSLPLLFALIKFISGLLLAGYGTYELQRDEYLYLDYGHHLAWGYIEVPPLTALQSWVTLALGGGFFWVKMWPLLWGSLTIYVVVRLAQRLGGGPWAQALAGVCYLTTAYGRLNLLFQPNSFEVFSFTLGLYLLVRHAQPDGQPRHLYWLGLVLGLSVLNKYTAFFFGAAVVAALLLTAPRSFGRRPVWLAAGIALLVAAPTLWWQVQHGLPFRHHMALLHSTQLVHVSAAGFWREQLVLCVAALLVWVPGLWAALRGRPVLAARVAGLVYVGGLLILTLLHGKSYYSLGYYPALFAVGAVWWQAQLAHRPRWRMALLAVPVLLWVPFVYNIFPVLPPAAMAHFSQQPLQQKLGFTHWEDGKAHALPQDFADMLGWRELADKTYQAYQALPDSTRARTLIKCDNYGQAAAINYYNRDRLMPAATSFNGSYLYWFPAVPARPWRHLLLVGEGHPVWLTPYFKDFHKVGEITHPYAREKGTTIYLGTNPTPALVARATTERRSALAAWENNMP</sequence>
<dbReference type="PANTHER" id="PTHR33908:SF11">
    <property type="entry name" value="MEMBRANE PROTEIN"/>
    <property type="match status" value="1"/>
</dbReference>
<evidence type="ECO:0000256" key="7">
    <source>
        <dbReference type="ARBA" id="ARBA00023136"/>
    </source>
</evidence>
<reference evidence="10 11" key="1">
    <citation type="submission" date="2019-12" db="EMBL/GenBank/DDBJ databases">
        <title>Hymenobacter sp. HMF4947 Genome sequencing and assembly.</title>
        <authorList>
            <person name="Kang H."/>
            <person name="Cha I."/>
            <person name="Kim H."/>
            <person name="Joh K."/>
        </authorList>
    </citation>
    <scope>NUCLEOTIDE SEQUENCE [LARGE SCALE GENOMIC DNA]</scope>
    <source>
        <strain evidence="10 11">HMF4947</strain>
    </source>
</reference>
<dbReference type="InterPro" id="IPR038731">
    <property type="entry name" value="RgtA/B/C-like"/>
</dbReference>
<accession>A0A7K1TAX9</accession>
<keyword evidence="5 8" id="KW-0812">Transmembrane</keyword>
<dbReference type="EMBL" id="WQKZ01000001">
    <property type="protein sequence ID" value="MVN75351.1"/>
    <property type="molecule type" value="Genomic_DNA"/>
</dbReference>
<evidence type="ECO:0000313" key="11">
    <source>
        <dbReference type="Proteomes" id="UP000441336"/>
    </source>
</evidence>
<evidence type="ECO:0000256" key="2">
    <source>
        <dbReference type="ARBA" id="ARBA00022475"/>
    </source>
</evidence>
<feature type="transmembrane region" description="Helical" evidence="8">
    <location>
        <begin position="189"/>
        <end position="208"/>
    </location>
</feature>
<dbReference type="RefSeq" id="WP_157562098.1">
    <property type="nucleotide sequence ID" value="NZ_WQKZ01000001.1"/>
</dbReference>
<feature type="transmembrane region" description="Helical" evidence="8">
    <location>
        <begin position="238"/>
        <end position="256"/>
    </location>
</feature>
<name>A0A7K1TAX9_9BACT</name>